<dbReference type="PANTHER" id="PTHR37574">
    <property type="entry name" value="LIPASE B"/>
    <property type="match status" value="1"/>
</dbReference>
<dbReference type="Proteomes" id="UP001602089">
    <property type="component" value="Unassembled WGS sequence"/>
</dbReference>
<keyword evidence="3" id="KW-1185">Reference proteome</keyword>
<proteinExistence type="predicted"/>
<name>A0ABW6TFF0_9NOCA</name>
<evidence type="ECO:0000256" key="1">
    <source>
        <dbReference type="SAM" id="SignalP"/>
    </source>
</evidence>
<dbReference type="RefSeq" id="WP_146165157.1">
    <property type="nucleotide sequence ID" value="NZ_JBIATK010000005.1"/>
</dbReference>
<dbReference type="PANTHER" id="PTHR37574:SF1">
    <property type="entry name" value="LIPASE B"/>
    <property type="match status" value="1"/>
</dbReference>
<keyword evidence="1" id="KW-0732">Signal</keyword>
<gene>
    <name evidence="2" type="ORF">ACFYY5_18760</name>
</gene>
<dbReference type="Gene3D" id="3.40.50.1820">
    <property type="entry name" value="alpha/beta hydrolase"/>
    <property type="match status" value="1"/>
</dbReference>
<dbReference type="InterPro" id="IPR053228">
    <property type="entry name" value="Stereospecific_Lipase"/>
</dbReference>
<feature type="signal peptide" evidence="1">
    <location>
        <begin position="1"/>
        <end position="21"/>
    </location>
</feature>
<dbReference type="EMBL" id="JBIATK010000005">
    <property type="protein sequence ID" value="MFF4024885.1"/>
    <property type="molecule type" value="Genomic_DNA"/>
</dbReference>
<accession>A0ABW6TFF0</accession>
<organism evidence="2 3">
    <name type="scientific">Nocardia elegans</name>
    <dbReference type="NCBI Taxonomy" id="300029"/>
    <lineage>
        <taxon>Bacteria</taxon>
        <taxon>Bacillati</taxon>
        <taxon>Actinomycetota</taxon>
        <taxon>Actinomycetes</taxon>
        <taxon>Mycobacteriales</taxon>
        <taxon>Nocardiaceae</taxon>
        <taxon>Nocardia</taxon>
    </lineage>
</organism>
<reference evidence="2 3" key="1">
    <citation type="submission" date="2024-10" db="EMBL/GenBank/DDBJ databases">
        <title>The Natural Products Discovery Center: Release of the First 8490 Sequenced Strains for Exploring Actinobacteria Biosynthetic Diversity.</title>
        <authorList>
            <person name="Kalkreuter E."/>
            <person name="Kautsar S.A."/>
            <person name="Yang D."/>
            <person name="Bader C.D."/>
            <person name="Teijaro C.N."/>
            <person name="Fluegel L."/>
            <person name="Davis C.M."/>
            <person name="Simpson J.R."/>
            <person name="Lauterbach L."/>
            <person name="Steele A.D."/>
            <person name="Gui C."/>
            <person name="Meng S."/>
            <person name="Li G."/>
            <person name="Viehrig K."/>
            <person name="Ye F."/>
            <person name="Su P."/>
            <person name="Kiefer A.F."/>
            <person name="Nichols A."/>
            <person name="Cepeda A.J."/>
            <person name="Yan W."/>
            <person name="Fan B."/>
            <person name="Jiang Y."/>
            <person name="Adhikari A."/>
            <person name="Zheng C.-J."/>
            <person name="Schuster L."/>
            <person name="Cowan T.M."/>
            <person name="Smanski M.J."/>
            <person name="Chevrette M.G."/>
            <person name="De Carvalho L.P.S."/>
            <person name="Shen B."/>
        </authorList>
    </citation>
    <scope>NUCLEOTIDE SEQUENCE [LARGE SCALE GENOMIC DNA]</scope>
    <source>
        <strain evidence="2 3">NPDC001867</strain>
    </source>
</reference>
<protein>
    <submittedName>
        <fullName evidence="2">Esterase/lipase family protein</fullName>
    </submittedName>
</protein>
<evidence type="ECO:0000313" key="3">
    <source>
        <dbReference type="Proteomes" id="UP001602089"/>
    </source>
</evidence>
<dbReference type="SUPFAM" id="SSF53474">
    <property type="entry name" value="alpha/beta-Hydrolases"/>
    <property type="match status" value="1"/>
</dbReference>
<sequence>MKALRSFAVLAVGLGLAWAGAPPGSADATGPAFTVPEQQLASAVHCDDGARSGTRTTVLLIPGTGGTPEEVWSWNYERALPAAGYGVCTVALPDRSLRSFATSAEYAAYAAIHAHEISGRPIAIIGHSQGGLMAAWIAKFWPGVAAVTSDVVGLAAPLDGTALADTLCASRTCSPISWQMGTESQVTRAFRNAPLPSGPAYTSIASYQDEVVFPQPAASSSPGVRTVVIQDVCPTHVADHGTLLIDSAAYGVVLDALSHPGPAEPSRVDHSVCGQPTMPDLDLSGMARFSATLTALFDGLLNPANWVPAEPPLPYYAQPYGR</sequence>
<evidence type="ECO:0000313" key="2">
    <source>
        <dbReference type="EMBL" id="MFF4024885.1"/>
    </source>
</evidence>
<dbReference type="InterPro" id="IPR029058">
    <property type="entry name" value="AB_hydrolase_fold"/>
</dbReference>
<feature type="chain" id="PRO_5046913327" evidence="1">
    <location>
        <begin position="22"/>
        <end position="322"/>
    </location>
</feature>
<comment type="caution">
    <text evidence="2">The sequence shown here is derived from an EMBL/GenBank/DDBJ whole genome shotgun (WGS) entry which is preliminary data.</text>
</comment>